<evidence type="ECO:0000313" key="2">
    <source>
        <dbReference type="EMBL" id="WVY92355.1"/>
    </source>
</evidence>
<gene>
    <name evidence="2" type="ORF">V8G54_031443</name>
</gene>
<dbReference type="AlphaFoldDB" id="A0AAQ3MK40"/>
<feature type="region of interest" description="Disordered" evidence="1">
    <location>
        <begin position="1"/>
        <end position="26"/>
    </location>
</feature>
<protein>
    <submittedName>
        <fullName evidence="2">Uncharacterized protein</fullName>
    </submittedName>
</protein>
<accession>A0AAQ3MK40</accession>
<sequence>MLHPRYRNHALQRHPHSKPSGLSSNQAILCPGIKHRLKQPQSTPSDKHSQHLHLHIPSLQGLPRIIRTLPRDNNRCLKEQNQHHPKPIKTLVNIPKRPLLHKTSLAYALLLRSSPEEITLKIQRPPQPLQTPPTPKILINVIIISPCRVRSLSISATINFNFNSITNWHNYRLQEP</sequence>
<dbReference type="Proteomes" id="UP001374535">
    <property type="component" value="Chromosome 10"/>
</dbReference>
<keyword evidence="3" id="KW-1185">Reference proteome</keyword>
<evidence type="ECO:0000256" key="1">
    <source>
        <dbReference type="SAM" id="MobiDB-lite"/>
    </source>
</evidence>
<name>A0AAQ3MK40_VIGMU</name>
<organism evidence="2 3">
    <name type="scientific">Vigna mungo</name>
    <name type="common">Black gram</name>
    <name type="synonym">Phaseolus mungo</name>
    <dbReference type="NCBI Taxonomy" id="3915"/>
    <lineage>
        <taxon>Eukaryota</taxon>
        <taxon>Viridiplantae</taxon>
        <taxon>Streptophyta</taxon>
        <taxon>Embryophyta</taxon>
        <taxon>Tracheophyta</taxon>
        <taxon>Spermatophyta</taxon>
        <taxon>Magnoliopsida</taxon>
        <taxon>eudicotyledons</taxon>
        <taxon>Gunneridae</taxon>
        <taxon>Pentapetalae</taxon>
        <taxon>rosids</taxon>
        <taxon>fabids</taxon>
        <taxon>Fabales</taxon>
        <taxon>Fabaceae</taxon>
        <taxon>Papilionoideae</taxon>
        <taxon>50 kb inversion clade</taxon>
        <taxon>NPAAA clade</taxon>
        <taxon>indigoferoid/millettioid clade</taxon>
        <taxon>Phaseoleae</taxon>
        <taxon>Vigna</taxon>
    </lineage>
</organism>
<evidence type="ECO:0000313" key="3">
    <source>
        <dbReference type="Proteomes" id="UP001374535"/>
    </source>
</evidence>
<feature type="compositionally biased region" description="Basic residues" evidence="1">
    <location>
        <begin position="1"/>
        <end position="17"/>
    </location>
</feature>
<dbReference type="EMBL" id="CP144691">
    <property type="protein sequence ID" value="WVY92355.1"/>
    <property type="molecule type" value="Genomic_DNA"/>
</dbReference>
<reference evidence="2 3" key="1">
    <citation type="journal article" date="2023" name="Life. Sci Alliance">
        <title>Evolutionary insights into 3D genome organization and epigenetic landscape of Vigna mungo.</title>
        <authorList>
            <person name="Junaid A."/>
            <person name="Singh B."/>
            <person name="Bhatia S."/>
        </authorList>
    </citation>
    <scope>NUCLEOTIDE SEQUENCE [LARGE SCALE GENOMIC DNA]</scope>
    <source>
        <strain evidence="2">Urdbean</strain>
    </source>
</reference>
<proteinExistence type="predicted"/>